<organism evidence="2 3">
    <name type="scientific">Polyplosphaeria fusca</name>
    <dbReference type="NCBI Taxonomy" id="682080"/>
    <lineage>
        <taxon>Eukaryota</taxon>
        <taxon>Fungi</taxon>
        <taxon>Dikarya</taxon>
        <taxon>Ascomycota</taxon>
        <taxon>Pezizomycotina</taxon>
        <taxon>Dothideomycetes</taxon>
        <taxon>Pleosporomycetidae</taxon>
        <taxon>Pleosporales</taxon>
        <taxon>Tetraplosphaeriaceae</taxon>
        <taxon>Polyplosphaeria</taxon>
    </lineage>
</organism>
<dbReference type="Proteomes" id="UP000799444">
    <property type="component" value="Unassembled WGS sequence"/>
</dbReference>
<feature type="compositionally biased region" description="Polar residues" evidence="1">
    <location>
        <begin position="320"/>
        <end position="340"/>
    </location>
</feature>
<dbReference type="EMBL" id="ML996147">
    <property type="protein sequence ID" value="KAF2734516.1"/>
    <property type="molecule type" value="Genomic_DNA"/>
</dbReference>
<evidence type="ECO:0000256" key="1">
    <source>
        <dbReference type="SAM" id="MobiDB-lite"/>
    </source>
</evidence>
<evidence type="ECO:0000313" key="2">
    <source>
        <dbReference type="EMBL" id="KAF2734516.1"/>
    </source>
</evidence>
<sequence length="444" mass="49162">MPSGQTTPPPNGTMKARAAPKRQARGSCTHLNVDRIYDPNERCHGCGKFPAIGFLYMCRQQHVHSWDDDDDDPAPKRSCLRVELEGIGLSQSVIGAAERGEYSDRQLEMLKLQKIRVRQCSGNAFEKKQADIAIDSLRARAKSISNTDGACNSFQIRKPVPNSTACGYKTCHNCRPFYKDRVYSSFEAVFAGELPPLTVADANKLPMMDPRYLKNIGLRPNPPSPCDTVSPGMTTQTSDVSIETDPHESGSSVLTLKTTQSDMEELNHMRRPRRRFYNLGRRDSGDIARDIANIGLPWRHGLRQTLQKVFRTTRETSPACSSITLPIPHSGTTRPPTQETGEFDIGSLRRVRRQKERADLRTSAASAHFESGRAERNQGEGGRSTSASDFDSIASDPNVLYEVTEEAIETHTPDVLPSPGPARTSGEAELDDEPFSLDSIMTQV</sequence>
<feature type="region of interest" description="Disordered" evidence="1">
    <location>
        <begin position="1"/>
        <end position="25"/>
    </location>
</feature>
<keyword evidence="3" id="KW-1185">Reference proteome</keyword>
<dbReference type="OrthoDB" id="4776522at2759"/>
<feature type="region of interest" description="Disordered" evidence="1">
    <location>
        <begin position="219"/>
        <end position="253"/>
    </location>
</feature>
<gene>
    <name evidence="2" type="ORF">EJ04DRAFT_245205</name>
</gene>
<reference evidence="2" key="1">
    <citation type="journal article" date="2020" name="Stud. Mycol.">
        <title>101 Dothideomycetes genomes: a test case for predicting lifestyles and emergence of pathogens.</title>
        <authorList>
            <person name="Haridas S."/>
            <person name="Albert R."/>
            <person name="Binder M."/>
            <person name="Bloem J."/>
            <person name="Labutti K."/>
            <person name="Salamov A."/>
            <person name="Andreopoulos B."/>
            <person name="Baker S."/>
            <person name="Barry K."/>
            <person name="Bills G."/>
            <person name="Bluhm B."/>
            <person name="Cannon C."/>
            <person name="Castanera R."/>
            <person name="Culley D."/>
            <person name="Daum C."/>
            <person name="Ezra D."/>
            <person name="Gonzalez J."/>
            <person name="Henrissat B."/>
            <person name="Kuo A."/>
            <person name="Liang C."/>
            <person name="Lipzen A."/>
            <person name="Lutzoni F."/>
            <person name="Magnuson J."/>
            <person name="Mondo S."/>
            <person name="Nolan M."/>
            <person name="Ohm R."/>
            <person name="Pangilinan J."/>
            <person name="Park H.-J."/>
            <person name="Ramirez L."/>
            <person name="Alfaro M."/>
            <person name="Sun H."/>
            <person name="Tritt A."/>
            <person name="Yoshinaga Y."/>
            <person name="Zwiers L.-H."/>
            <person name="Turgeon B."/>
            <person name="Goodwin S."/>
            <person name="Spatafora J."/>
            <person name="Crous P."/>
            <person name="Grigoriev I."/>
        </authorList>
    </citation>
    <scope>NUCLEOTIDE SEQUENCE</scope>
    <source>
        <strain evidence="2">CBS 125425</strain>
    </source>
</reference>
<evidence type="ECO:0000313" key="3">
    <source>
        <dbReference type="Proteomes" id="UP000799444"/>
    </source>
</evidence>
<comment type="caution">
    <text evidence="2">The sequence shown here is derived from an EMBL/GenBank/DDBJ whole genome shotgun (WGS) entry which is preliminary data.</text>
</comment>
<name>A0A9P4R0J4_9PLEO</name>
<feature type="compositionally biased region" description="Polar residues" evidence="1">
    <location>
        <begin position="231"/>
        <end position="241"/>
    </location>
</feature>
<feature type="region of interest" description="Disordered" evidence="1">
    <location>
        <begin position="320"/>
        <end position="444"/>
    </location>
</feature>
<protein>
    <submittedName>
        <fullName evidence="2">Uncharacterized protein</fullName>
    </submittedName>
</protein>
<proteinExistence type="predicted"/>
<dbReference type="AlphaFoldDB" id="A0A9P4R0J4"/>
<accession>A0A9P4R0J4</accession>